<dbReference type="SUPFAM" id="SSF52833">
    <property type="entry name" value="Thioredoxin-like"/>
    <property type="match status" value="1"/>
</dbReference>
<proteinExistence type="predicted"/>
<dbReference type="Pfam" id="PF00462">
    <property type="entry name" value="Glutaredoxin"/>
    <property type="match status" value="1"/>
</dbReference>
<evidence type="ECO:0000313" key="3">
    <source>
        <dbReference type="EMBL" id="RZS62230.1"/>
    </source>
</evidence>
<gene>
    <name evidence="3" type="ORF">EV386_2554</name>
</gene>
<dbReference type="PROSITE" id="PS51354">
    <property type="entry name" value="GLUTAREDOXIN_2"/>
    <property type="match status" value="1"/>
</dbReference>
<dbReference type="AlphaFoldDB" id="A0A4V2EY97"/>
<comment type="caution">
    <text evidence="3">The sequence shown here is derived from an EMBL/GenBank/DDBJ whole genome shotgun (WGS) entry which is preliminary data.</text>
</comment>
<dbReference type="InterPro" id="IPR002109">
    <property type="entry name" value="Glutaredoxin"/>
</dbReference>
<dbReference type="Gene3D" id="3.40.30.10">
    <property type="entry name" value="Glutaredoxin"/>
    <property type="match status" value="1"/>
</dbReference>
<organism evidence="3 4">
    <name type="scientific">Xylanimonas ulmi</name>
    <dbReference type="NCBI Taxonomy" id="228973"/>
    <lineage>
        <taxon>Bacteria</taxon>
        <taxon>Bacillati</taxon>
        <taxon>Actinomycetota</taxon>
        <taxon>Actinomycetes</taxon>
        <taxon>Micrococcales</taxon>
        <taxon>Promicromonosporaceae</taxon>
        <taxon>Xylanimonas</taxon>
    </lineage>
</organism>
<dbReference type="EMBL" id="SGWX01000001">
    <property type="protein sequence ID" value="RZS62230.1"/>
    <property type="molecule type" value="Genomic_DNA"/>
</dbReference>
<feature type="region of interest" description="Disordered" evidence="1">
    <location>
        <begin position="170"/>
        <end position="189"/>
    </location>
</feature>
<accession>A0A4V2EY97</accession>
<dbReference type="Proteomes" id="UP000293852">
    <property type="component" value="Unassembled WGS sequence"/>
</dbReference>
<dbReference type="InterPro" id="IPR036249">
    <property type="entry name" value="Thioredoxin-like_sf"/>
</dbReference>
<evidence type="ECO:0000259" key="2">
    <source>
        <dbReference type="Pfam" id="PF00462"/>
    </source>
</evidence>
<evidence type="ECO:0000256" key="1">
    <source>
        <dbReference type="SAM" id="MobiDB-lite"/>
    </source>
</evidence>
<dbReference type="CDD" id="cd02976">
    <property type="entry name" value="NrdH"/>
    <property type="match status" value="1"/>
</dbReference>
<protein>
    <submittedName>
        <fullName evidence="3">Glutaredoxin-like protein NrdH</fullName>
    </submittedName>
</protein>
<sequence>MTTKTPDDGARLERAVGRNAEVYRDDPGLRVLANQSSLRVIAGQDTLGDAGAGYSDAATRLAHAEARLVGALAAFDGTLQSLADATGLTVDAVSGVLHRDKLTVLSKPGCVQCDATARALTKKGVALVKVDVSDDAEALELARGLGYLQVPVVVTPDGEHWSGFRPDRIADLPDPEPPSALTAVVGPRL</sequence>
<keyword evidence="4" id="KW-1185">Reference proteome</keyword>
<feature type="domain" description="Glutaredoxin" evidence="2">
    <location>
        <begin position="103"/>
        <end position="161"/>
    </location>
</feature>
<reference evidence="3 4" key="1">
    <citation type="submission" date="2019-02" db="EMBL/GenBank/DDBJ databases">
        <title>Sequencing the genomes of 1000 actinobacteria strains.</title>
        <authorList>
            <person name="Klenk H.-P."/>
        </authorList>
    </citation>
    <scope>NUCLEOTIDE SEQUENCE [LARGE SCALE GENOMIC DNA]</scope>
    <source>
        <strain evidence="3 4">DSM 16932</strain>
    </source>
</reference>
<dbReference type="OrthoDB" id="8545217at2"/>
<name>A0A4V2EY97_9MICO</name>
<evidence type="ECO:0000313" key="4">
    <source>
        <dbReference type="Proteomes" id="UP000293852"/>
    </source>
</evidence>